<gene>
    <name evidence="4" type="ORF">PFR002_LOCUS8547</name>
</gene>
<evidence type="ECO:0000313" key="4">
    <source>
        <dbReference type="EMBL" id="CAI5738028.1"/>
    </source>
</evidence>
<reference evidence="4" key="1">
    <citation type="submission" date="2022-12" db="EMBL/GenBank/DDBJ databases">
        <authorList>
            <person name="Webb A."/>
        </authorList>
    </citation>
    <scope>NUCLEOTIDE SEQUENCE</scope>
    <source>
        <strain evidence="4">Pf2</strain>
    </source>
</reference>
<sequence>MTRRRPTLTTEQRLAIVRQSDRHPLWKQNQLGQWAADTFHLDFVPSQPTISIILRRAGKPVKARGRKKKKLLSMKPKLVKCPQVEKAMLQWLERKIEKDEAVTVTAVQTKAQELEHKVKVTVEGFVASKMWVDHFMRHHVLNCPFGLSESEDLDNEEKVDVILRAPAEKKMGKKVMTEAEKAGKTSGRVDHVLVGRKDSRTPVTAKVTCKPAGKRKRDGKRNELAKQLTARR</sequence>
<accession>A0AAV0UNW8</accession>
<evidence type="ECO:0000313" key="5">
    <source>
        <dbReference type="Proteomes" id="UP001159659"/>
    </source>
</evidence>
<dbReference type="EMBL" id="CANTFK010000985">
    <property type="protein sequence ID" value="CAI5738028.1"/>
    <property type="molecule type" value="Genomic_DNA"/>
</dbReference>
<dbReference type="Gene3D" id="1.10.10.60">
    <property type="entry name" value="Homeodomain-like"/>
    <property type="match status" value="2"/>
</dbReference>
<dbReference type="GO" id="GO:0003677">
    <property type="term" value="F:DNA binding"/>
    <property type="evidence" value="ECO:0007669"/>
    <property type="project" value="UniProtKB-KW"/>
</dbReference>
<keyword evidence="1" id="KW-0238">DNA-binding</keyword>
<name>A0AAV0UNW8_9STRA</name>
<evidence type="ECO:0000256" key="1">
    <source>
        <dbReference type="ARBA" id="ARBA00023125"/>
    </source>
</evidence>
<evidence type="ECO:0000259" key="3">
    <source>
        <dbReference type="PROSITE" id="PS51253"/>
    </source>
</evidence>
<dbReference type="AlphaFoldDB" id="A0AAV0UNW8"/>
<protein>
    <recommendedName>
        <fullName evidence="3">HTH CENPB-type domain-containing protein</fullName>
    </recommendedName>
</protein>
<dbReference type="Pfam" id="PF03221">
    <property type="entry name" value="HTH_Tnp_Tc5"/>
    <property type="match status" value="1"/>
</dbReference>
<dbReference type="InterPro" id="IPR009057">
    <property type="entry name" value="Homeodomain-like_sf"/>
</dbReference>
<dbReference type="SMART" id="SM00674">
    <property type="entry name" value="CENPB"/>
    <property type="match status" value="1"/>
</dbReference>
<organism evidence="4 5">
    <name type="scientific">Peronospora farinosa</name>
    <dbReference type="NCBI Taxonomy" id="134698"/>
    <lineage>
        <taxon>Eukaryota</taxon>
        <taxon>Sar</taxon>
        <taxon>Stramenopiles</taxon>
        <taxon>Oomycota</taxon>
        <taxon>Peronosporomycetes</taxon>
        <taxon>Peronosporales</taxon>
        <taxon>Peronosporaceae</taxon>
        <taxon>Peronospora</taxon>
    </lineage>
</organism>
<dbReference type="Proteomes" id="UP001159659">
    <property type="component" value="Unassembled WGS sequence"/>
</dbReference>
<comment type="caution">
    <text evidence="4">The sequence shown here is derived from an EMBL/GenBank/DDBJ whole genome shotgun (WGS) entry which is preliminary data.</text>
</comment>
<feature type="domain" description="HTH CENPB-type" evidence="3">
    <location>
        <begin position="72"/>
        <end position="145"/>
    </location>
</feature>
<feature type="region of interest" description="Disordered" evidence="2">
    <location>
        <begin position="178"/>
        <end position="232"/>
    </location>
</feature>
<dbReference type="SUPFAM" id="SSF46689">
    <property type="entry name" value="Homeodomain-like"/>
    <property type="match status" value="1"/>
</dbReference>
<dbReference type="InterPro" id="IPR006600">
    <property type="entry name" value="HTH_CenpB_DNA-bd_dom"/>
</dbReference>
<evidence type="ECO:0000256" key="2">
    <source>
        <dbReference type="SAM" id="MobiDB-lite"/>
    </source>
</evidence>
<proteinExistence type="predicted"/>
<feature type="compositionally biased region" description="Basic and acidic residues" evidence="2">
    <location>
        <begin position="178"/>
        <end position="200"/>
    </location>
</feature>
<dbReference type="PROSITE" id="PS51253">
    <property type="entry name" value="HTH_CENPB"/>
    <property type="match status" value="1"/>
</dbReference>